<dbReference type="PANTHER" id="PTHR34300:SF1">
    <property type="entry name" value="QUEUOSINE PRECURSOR TRANSPORTER"/>
    <property type="match status" value="1"/>
</dbReference>
<evidence type="ECO:0000313" key="2">
    <source>
        <dbReference type="EMBL" id="EFY06005.1"/>
    </source>
</evidence>
<feature type="transmembrane region" description="Helical" evidence="1">
    <location>
        <begin position="104"/>
        <end position="127"/>
    </location>
</feature>
<dbReference type="STRING" id="762983.HMPREF9444_02211"/>
<dbReference type="eggNOG" id="COG1738">
    <property type="taxonomic scope" value="Bacteria"/>
</dbReference>
<dbReference type="NCBIfam" id="TIGR00697">
    <property type="entry name" value="queuosine precursor transporter"/>
    <property type="match status" value="1"/>
</dbReference>
<dbReference type="HOGENOM" id="CLU_090905_0_0_6"/>
<dbReference type="EMBL" id="AEVO01000159">
    <property type="protein sequence ID" value="EFY06005.1"/>
    <property type="molecule type" value="Genomic_DNA"/>
</dbReference>
<dbReference type="GO" id="GO:0022857">
    <property type="term" value="F:transmembrane transporter activity"/>
    <property type="evidence" value="ECO:0007669"/>
    <property type="project" value="UniProtKB-UniRule"/>
</dbReference>
<dbReference type="HAMAP" id="MF_02088">
    <property type="entry name" value="Q_prec_transport"/>
    <property type="match status" value="1"/>
</dbReference>
<gene>
    <name evidence="2" type="ORF">HMPREF9444_02211</name>
</gene>
<dbReference type="PANTHER" id="PTHR34300">
    <property type="entry name" value="QUEUOSINE PRECURSOR TRANSPORTER-RELATED"/>
    <property type="match status" value="1"/>
</dbReference>
<dbReference type="RefSeq" id="WP_009144345.1">
    <property type="nucleotide sequence ID" value="NZ_GL831077.1"/>
</dbReference>
<feature type="transmembrane region" description="Helical" evidence="1">
    <location>
        <begin position="181"/>
        <end position="202"/>
    </location>
</feature>
<dbReference type="GO" id="GO:0005886">
    <property type="term" value="C:plasma membrane"/>
    <property type="evidence" value="ECO:0007669"/>
    <property type="project" value="UniProtKB-SubCell"/>
</dbReference>
<dbReference type="AlphaFoldDB" id="E8LN57"/>
<feature type="transmembrane region" description="Helical" evidence="1">
    <location>
        <begin position="68"/>
        <end position="92"/>
    </location>
</feature>
<evidence type="ECO:0000313" key="3">
    <source>
        <dbReference type="Proteomes" id="UP000018458"/>
    </source>
</evidence>
<comment type="subcellular location">
    <subcellularLocation>
        <location evidence="1">Cell inner membrane</location>
        <topology evidence="1">Multi-pass membrane protein</topology>
    </subcellularLocation>
</comment>
<evidence type="ECO:0000256" key="1">
    <source>
        <dbReference type="HAMAP-Rule" id="MF_02088"/>
    </source>
</evidence>
<comment type="similarity">
    <text evidence="1">Belongs to the vitamin uptake transporter (VUT/ECF) (TC 2.A.88) family. Q precursor transporter subfamily.</text>
</comment>
<feature type="transmembrane region" description="Helical" evidence="1">
    <location>
        <begin position="139"/>
        <end position="161"/>
    </location>
</feature>
<keyword evidence="1" id="KW-0997">Cell inner membrane</keyword>
<feature type="transmembrane region" description="Helical" evidence="1">
    <location>
        <begin position="43"/>
        <end position="61"/>
    </location>
</feature>
<protein>
    <recommendedName>
        <fullName evidence="1">Probable queuosine precursor transporter</fullName>
        <shortName evidence="1">Q precursor transporter</shortName>
    </recommendedName>
</protein>
<dbReference type="Proteomes" id="UP000018458">
    <property type="component" value="Unassembled WGS sequence"/>
</dbReference>
<accession>E8LN57</accession>
<dbReference type="OrthoDB" id="9805479at2"/>
<reference evidence="2 3" key="1">
    <citation type="submission" date="2011-01" db="EMBL/GenBank/DDBJ databases">
        <authorList>
            <person name="Weinstock G."/>
            <person name="Sodergren E."/>
            <person name="Clifton S."/>
            <person name="Fulton L."/>
            <person name="Fulton B."/>
            <person name="Courtney L."/>
            <person name="Fronick C."/>
            <person name="Harrison M."/>
            <person name="Strong C."/>
            <person name="Farmer C."/>
            <person name="Delahaunty K."/>
            <person name="Markovic C."/>
            <person name="Hall O."/>
            <person name="Minx P."/>
            <person name="Tomlinson C."/>
            <person name="Mitreva M."/>
            <person name="Hou S."/>
            <person name="Chen J."/>
            <person name="Wollam A."/>
            <person name="Pepin K.H."/>
            <person name="Johnson M."/>
            <person name="Bhonagiri V."/>
            <person name="Zhang X."/>
            <person name="Suruliraj S."/>
            <person name="Warren W."/>
            <person name="Chinwalla A."/>
            <person name="Mardis E.R."/>
            <person name="Wilson R.K."/>
        </authorList>
    </citation>
    <scope>NUCLEOTIDE SEQUENCE [LARGE SCALE GENOMIC DNA]</scope>
    <source>
        <strain evidence="3">DSM 22608 / JCM 16073 / KCTC 15190 / YIT 12066</strain>
    </source>
</reference>
<keyword evidence="1" id="KW-0812">Transmembrane</keyword>
<keyword evidence="1" id="KW-1133">Transmembrane helix</keyword>
<comment type="function">
    <text evidence="1">Involved in the import of queuosine (Q) precursors, required for Q precursor salvage.</text>
</comment>
<keyword evidence="3" id="KW-1185">Reference proteome</keyword>
<dbReference type="Pfam" id="PF02592">
    <property type="entry name" value="Vut_1"/>
    <property type="match status" value="1"/>
</dbReference>
<keyword evidence="1" id="KW-1003">Cell membrane</keyword>
<sequence>MLMPKISPTLCKLLSWHIFIIVLSNYAVQIPMNCFGITSTWGTFTYPFIFITTDLTVRIYGPHLARKVIFAAMIPALIASYFVGTLFAQGQYQGLDSLTDFSLFVFRISAASFSAYVIGQIADILVFSRLRRLKQWWPAPACSSVAGNVLDTFVFFSVAFYQSPDPFMAANWVDIGIFDCTVKILCNVILFVPLYGLILSYLAKFVFKRPLTAIGA</sequence>
<proteinExistence type="inferred from homology"/>
<name>E8LN57_SUCHY</name>
<organism evidence="2 3">
    <name type="scientific">Succinatimonas hippei (strain DSM 22608 / JCM 16073 / KCTC 15190 / YIT 12066)</name>
    <dbReference type="NCBI Taxonomy" id="762983"/>
    <lineage>
        <taxon>Bacteria</taxon>
        <taxon>Pseudomonadati</taxon>
        <taxon>Pseudomonadota</taxon>
        <taxon>Gammaproteobacteria</taxon>
        <taxon>Aeromonadales</taxon>
        <taxon>Succinivibrionaceae</taxon>
        <taxon>Succinatimonas</taxon>
    </lineage>
</organism>
<dbReference type="InterPro" id="IPR003744">
    <property type="entry name" value="YhhQ"/>
</dbReference>
<comment type="caution">
    <text evidence="2">The sequence shown here is derived from an EMBL/GenBank/DDBJ whole genome shotgun (WGS) entry which is preliminary data.</text>
</comment>
<keyword evidence="1" id="KW-0813">Transport</keyword>
<keyword evidence="1" id="KW-0472">Membrane</keyword>
<dbReference type="NCBIfam" id="NF008406">
    <property type="entry name" value="PRK11212.1"/>
    <property type="match status" value="1"/>
</dbReference>